<dbReference type="PANTHER" id="PTHR11470:SF2">
    <property type="entry name" value="KAPPA-CASEIN"/>
    <property type="match status" value="1"/>
</dbReference>
<keyword evidence="5" id="KW-0964">Secreted</keyword>
<dbReference type="GO" id="GO:0050821">
    <property type="term" value="P:protein stabilization"/>
    <property type="evidence" value="ECO:0007669"/>
    <property type="project" value="TreeGrafter"/>
</dbReference>
<feature type="compositionally biased region" description="Basic and acidic residues" evidence="9">
    <location>
        <begin position="163"/>
        <end position="172"/>
    </location>
</feature>
<evidence type="ECO:0000256" key="1">
    <source>
        <dbReference type="ARBA" id="ARBA00003829"/>
    </source>
</evidence>
<name>A0A9B0U0V6_CHRAS</name>
<reference evidence="12" key="1">
    <citation type="submission" date="2025-08" db="UniProtKB">
        <authorList>
            <consortium name="RefSeq"/>
        </authorList>
    </citation>
    <scope>IDENTIFICATION</scope>
    <source>
        <tissue evidence="12">Spleen</tissue>
    </source>
</reference>
<comment type="similarity">
    <text evidence="3">Belongs to the kappa-casein family.</text>
</comment>
<evidence type="ECO:0000256" key="8">
    <source>
        <dbReference type="ARBA" id="ARBA00023180"/>
    </source>
</evidence>
<evidence type="ECO:0000256" key="9">
    <source>
        <dbReference type="SAM" id="MobiDB-lite"/>
    </source>
</evidence>
<dbReference type="GO" id="GO:0007595">
    <property type="term" value="P:lactation"/>
    <property type="evidence" value="ECO:0007669"/>
    <property type="project" value="TreeGrafter"/>
</dbReference>
<dbReference type="GO" id="GO:0005615">
    <property type="term" value="C:extracellular space"/>
    <property type="evidence" value="ECO:0007669"/>
    <property type="project" value="TreeGrafter"/>
</dbReference>
<feature type="signal peptide" evidence="10">
    <location>
        <begin position="1"/>
        <end position="21"/>
    </location>
</feature>
<evidence type="ECO:0000256" key="3">
    <source>
        <dbReference type="ARBA" id="ARBA00005332"/>
    </source>
</evidence>
<keyword evidence="8" id="KW-0325">Glycoprotein</keyword>
<dbReference type="Proteomes" id="UP000504623">
    <property type="component" value="Unplaced"/>
</dbReference>
<evidence type="ECO:0000256" key="4">
    <source>
        <dbReference type="ARBA" id="ARBA00017238"/>
    </source>
</evidence>
<accession>A0A9B0U0V6</accession>
<dbReference type="CTD" id="1448"/>
<evidence type="ECO:0000313" key="11">
    <source>
        <dbReference type="Proteomes" id="UP000504623"/>
    </source>
</evidence>
<organism evidence="11 12">
    <name type="scientific">Chrysochloris asiatica</name>
    <name type="common">Cape golden mole</name>
    <dbReference type="NCBI Taxonomy" id="185453"/>
    <lineage>
        <taxon>Eukaryota</taxon>
        <taxon>Metazoa</taxon>
        <taxon>Chordata</taxon>
        <taxon>Craniata</taxon>
        <taxon>Vertebrata</taxon>
        <taxon>Euteleostomi</taxon>
        <taxon>Mammalia</taxon>
        <taxon>Eutheria</taxon>
        <taxon>Afrotheria</taxon>
        <taxon>Chrysochloridae</taxon>
        <taxon>Chrysochlorinae</taxon>
        <taxon>Chrysochloris</taxon>
    </lineage>
</organism>
<feature type="chain" id="PRO_5038525973" description="Kappa-casein" evidence="10">
    <location>
        <begin position="22"/>
        <end position="183"/>
    </location>
</feature>
<dbReference type="PANTHER" id="PTHR11470">
    <property type="entry name" value="KAPPA CASEIN"/>
    <property type="match status" value="1"/>
</dbReference>
<keyword evidence="7" id="KW-0494">Milk protein</keyword>
<proteinExistence type="inferred from homology"/>
<dbReference type="Pfam" id="PF00997">
    <property type="entry name" value="Casein_kappa"/>
    <property type="match status" value="1"/>
</dbReference>
<comment type="function">
    <text evidence="1">Kappa-casein stabilizes micelle formation, preventing casein precipitation in milk.</text>
</comment>
<dbReference type="RefSeq" id="XP_006873852.1">
    <property type="nucleotide sequence ID" value="XM_006873790.1"/>
</dbReference>
<sequence>MMKNLLLVVNILALTLPFLAAEVQNQDQPTNCENDEKYFIPKAVPIYIPVNYFLKSDSHYSPIYYQQKPAVPFYYPYMLHQYSTKPFVFRTHIQIPQQQVSSNIYTSPMLHPTSFVVVPPKKMQDKAIVPTTDIFASIDPTHIPTTEPTKNTVETPEVPTDVITKDTPETIRESITSPLDQNH</sequence>
<evidence type="ECO:0000256" key="7">
    <source>
        <dbReference type="ARBA" id="ARBA00022743"/>
    </source>
</evidence>
<comment type="subcellular location">
    <subcellularLocation>
        <location evidence="2">Secreted</location>
    </subcellularLocation>
</comment>
<feature type="compositionally biased region" description="Polar residues" evidence="9">
    <location>
        <begin position="143"/>
        <end position="154"/>
    </location>
</feature>
<evidence type="ECO:0000313" key="12">
    <source>
        <dbReference type="RefSeq" id="XP_006873852.1"/>
    </source>
</evidence>
<evidence type="ECO:0000256" key="6">
    <source>
        <dbReference type="ARBA" id="ARBA00022553"/>
    </source>
</evidence>
<feature type="compositionally biased region" description="Polar residues" evidence="9">
    <location>
        <begin position="173"/>
        <end position="183"/>
    </location>
</feature>
<dbReference type="GeneID" id="102835282"/>
<evidence type="ECO:0000256" key="10">
    <source>
        <dbReference type="SAM" id="SignalP"/>
    </source>
</evidence>
<evidence type="ECO:0000256" key="5">
    <source>
        <dbReference type="ARBA" id="ARBA00022525"/>
    </source>
</evidence>
<dbReference type="AlphaFoldDB" id="A0A9B0U0V6"/>
<dbReference type="OrthoDB" id="9836334at2759"/>
<gene>
    <name evidence="12" type="primary">CSN3</name>
</gene>
<keyword evidence="10" id="KW-0732">Signal</keyword>
<keyword evidence="6" id="KW-0597">Phosphoprotein</keyword>
<feature type="region of interest" description="Disordered" evidence="9">
    <location>
        <begin position="139"/>
        <end position="183"/>
    </location>
</feature>
<dbReference type="InterPro" id="IPR000117">
    <property type="entry name" value="Casein_kappa"/>
</dbReference>
<evidence type="ECO:0000256" key="2">
    <source>
        <dbReference type="ARBA" id="ARBA00004613"/>
    </source>
</evidence>
<protein>
    <recommendedName>
        <fullName evidence="4">Kappa-casein</fullName>
    </recommendedName>
</protein>
<keyword evidence="11" id="KW-1185">Reference proteome</keyword>